<gene>
    <name evidence="3" type="ORF">KFE25_004620</name>
</gene>
<feature type="transmembrane region" description="Helical" evidence="2">
    <location>
        <begin position="1118"/>
        <end position="1134"/>
    </location>
</feature>
<evidence type="ECO:0000313" key="3">
    <source>
        <dbReference type="EMBL" id="KAG8462644.1"/>
    </source>
</evidence>
<dbReference type="Proteomes" id="UP000751190">
    <property type="component" value="Unassembled WGS sequence"/>
</dbReference>
<protein>
    <submittedName>
        <fullName evidence="3">Uncharacterized protein</fullName>
    </submittedName>
</protein>
<feature type="compositionally biased region" description="Low complexity" evidence="1">
    <location>
        <begin position="484"/>
        <end position="494"/>
    </location>
</feature>
<feature type="transmembrane region" description="Helical" evidence="2">
    <location>
        <begin position="1003"/>
        <end position="1024"/>
    </location>
</feature>
<feature type="transmembrane region" description="Helical" evidence="2">
    <location>
        <begin position="1031"/>
        <end position="1054"/>
    </location>
</feature>
<feature type="region of interest" description="Disordered" evidence="1">
    <location>
        <begin position="752"/>
        <end position="796"/>
    </location>
</feature>
<organism evidence="3 4">
    <name type="scientific">Diacronema lutheri</name>
    <name type="common">Unicellular marine alga</name>
    <name type="synonym">Monochrysis lutheri</name>
    <dbReference type="NCBI Taxonomy" id="2081491"/>
    <lineage>
        <taxon>Eukaryota</taxon>
        <taxon>Haptista</taxon>
        <taxon>Haptophyta</taxon>
        <taxon>Pavlovophyceae</taxon>
        <taxon>Pavlovales</taxon>
        <taxon>Pavlovaceae</taxon>
        <taxon>Diacronema</taxon>
    </lineage>
</organism>
<dbReference type="InterPro" id="IPR036452">
    <property type="entry name" value="Ribo_hydro-like"/>
</dbReference>
<comment type="caution">
    <text evidence="3">The sequence shown here is derived from an EMBL/GenBank/DDBJ whole genome shotgun (WGS) entry which is preliminary data.</text>
</comment>
<evidence type="ECO:0000256" key="1">
    <source>
        <dbReference type="SAM" id="MobiDB-lite"/>
    </source>
</evidence>
<keyword evidence="2" id="KW-0812">Transmembrane</keyword>
<evidence type="ECO:0000256" key="2">
    <source>
        <dbReference type="SAM" id="Phobius"/>
    </source>
</evidence>
<evidence type="ECO:0000313" key="4">
    <source>
        <dbReference type="Proteomes" id="UP000751190"/>
    </source>
</evidence>
<feature type="transmembrane region" description="Helical" evidence="2">
    <location>
        <begin position="1074"/>
        <end position="1098"/>
    </location>
</feature>
<dbReference type="GO" id="GO:0016799">
    <property type="term" value="F:hydrolase activity, hydrolyzing N-glycosyl compounds"/>
    <property type="evidence" value="ECO:0007669"/>
    <property type="project" value="InterPro"/>
</dbReference>
<feature type="compositionally biased region" description="Low complexity" evidence="1">
    <location>
        <begin position="33"/>
        <end position="65"/>
    </location>
</feature>
<feature type="transmembrane region" description="Helical" evidence="2">
    <location>
        <begin position="944"/>
        <end position="968"/>
    </location>
</feature>
<feature type="region of interest" description="Disordered" evidence="1">
    <location>
        <begin position="459"/>
        <end position="494"/>
    </location>
</feature>
<name>A0A8J5XDV2_DIALT</name>
<reference evidence="3" key="1">
    <citation type="submission" date="2021-05" db="EMBL/GenBank/DDBJ databases">
        <title>The genome of the haptophyte Pavlova lutheri (Diacronema luteri, Pavlovales) - a model for lipid biosynthesis in eukaryotic algae.</title>
        <authorList>
            <person name="Hulatt C.J."/>
            <person name="Posewitz M.C."/>
        </authorList>
    </citation>
    <scope>NUCLEOTIDE SEQUENCE</scope>
    <source>
        <strain evidence="3">NIVA-4/92</strain>
    </source>
</reference>
<dbReference type="EMBL" id="JAGTXO010000019">
    <property type="protein sequence ID" value="KAG8462644.1"/>
    <property type="molecule type" value="Genomic_DNA"/>
</dbReference>
<feature type="transmembrane region" description="Helical" evidence="2">
    <location>
        <begin position="1154"/>
        <end position="1176"/>
    </location>
</feature>
<dbReference type="Gene3D" id="3.90.245.10">
    <property type="entry name" value="Ribonucleoside hydrolase-like"/>
    <property type="match status" value="1"/>
</dbReference>
<keyword evidence="2" id="KW-1133">Transmembrane helix</keyword>
<sequence length="1288" mass="132863">MVSRPASGGPSRAKLGSPLDMYTLPPPLPPTLARPRSAGARARGAGHARAALGAGDGSASAARLGTPSARSWDAPPPPEMAGGYGRLSASAVRDATAARLESAATRLTSRVVLDGTAHAHIRVARSVGRGAAVRIRAEEAIAARVRAHVIDVHRELRALGAARHDVLDTIADMDGRTGLAFACVALRAQLLALGYGALARAGVRVGDGSPRAFDAFADIDASSADCDTPGAPADDAPGDALAAEGALLDELQRALRRHVGGLEAAASALEHIDAGLYAALGASDANVQHERKLAAAHGAADAVRLVAAKAAAARSGAPRTDGGGGGGGGGSGALGAGKADGAVPLLLHRPGGVLDEQTAVLLAAASAACARARAARARVADLCASARAEAKGAALQVLRAARGSVDALASAQLSVRSALLLAAAERRRLEHAARRLGERRDASARTLAGVVETLRRTAAGPHGAHDGPGEAAHGGAHGEGSGARRGSQPSASAALRRSAAELRAAVQALEVEHAAAGAEVRRVEATEAALCDTAVRIGKAVAIEEECNNAFDPAAAAVVYGFCFAQGIRMSVVSRDAVPLLPMQLARSFAVRTKSEVLRYLANAQFLGLAGLWKKLCAGQLPARCDKAWYFATFCGVDGAEFERRALCELDEGADVLGYLNGFVKPYDVIAAMTVLPTTAGWFSPAAEVMVNGTAHRLLLRAEHAIDVRSVHNLLRETYHSVALLDADPLLLRRVSLRSRLLGSRARAGAAVHPGVASPSSKAVRATDGHGGSPPLPHVCASAHGARPPGQRAPASLDCGALHVATTQQRSSAASPLARARTLGGEARDRVADAFRVLPPDASSQVSASSRVVSRRRVSLHGSALRQALPHARARGWQRSVTMEDEQLRTFVASRHSAASVVELLHADRLRSADGAASHELTAELLAQSVAAARVRQTVVMLRVLALMVPVCAATLALALATGAAVAASEPEDVGGEMKGAGGDQIDITSARASSVTFDRSRILLISIGYGVTGNLITLCFQPVPEHRTRLIGAILFGDVVIAGAAVPYALAFARLAPRLWAGWVAGDALKATLFFNALAALLQVASNAFVLVCRYVWLWRYRSDVQRLLLAKWRSLVLLYSGIAVASSVTFIGRASSGSLRDTIDAEGDSRGVLAAFLVFAPIPVNMLFAAFAACHRLQRRAQALIAAPGSGMQGVVASLAPLVGYGSAKGERSATELHAEARTALRGVVLDAAGLDALISQLVEIASASAYNDAVRALYPAVIDELALLAESEGEAVGSQNGRTRS</sequence>
<accession>A0A8J5XDV2</accession>
<proteinExistence type="predicted"/>
<keyword evidence="2" id="KW-0472">Membrane</keyword>
<feature type="region of interest" description="Disordered" evidence="1">
    <location>
        <begin position="1"/>
        <end position="82"/>
    </location>
</feature>
<keyword evidence="4" id="KW-1185">Reference proteome</keyword>